<gene>
    <name evidence="1" type="ORF">PDIG_45980</name>
</gene>
<comment type="caution">
    <text evidence="1">The sequence shown here is derived from an EMBL/GenBank/DDBJ whole genome shotgun (WGS) entry which is preliminary data.</text>
</comment>
<dbReference type="OMA" id="HISWACF"/>
<reference evidence="2" key="1">
    <citation type="journal article" date="2012" name="BMC Genomics">
        <title>Genome sequence of the necrotrophic fungus Penicillium digitatum, the main postharvest pathogen of citrus.</title>
        <authorList>
            <person name="Marcet-Houben M."/>
            <person name="Ballester A.-R."/>
            <person name="de la Fuente B."/>
            <person name="Harries E."/>
            <person name="Marcos J.F."/>
            <person name="Gonzalez-Candelas L."/>
            <person name="Gabaldon T."/>
        </authorList>
    </citation>
    <scope>NUCLEOTIDE SEQUENCE [LARGE SCALE GENOMIC DNA]</scope>
    <source>
        <strain evidence="2">PHI26 / CECT 20796</strain>
    </source>
</reference>
<dbReference type="OrthoDB" id="5207033at2759"/>
<dbReference type="EMBL" id="AKCT01000182">
    <property type="protein sequence ID" value="EKV12273.1"/>
    <property type="molecule type" value="Genomic_DNA"/>
</dbReference>
<dbReference type="Proteomes" id="UP000009882">
    <property type="component" value="Unassembled WGS sequence"/>
</dbReference>
<organism evidence="1 2">
    <name type="scientific">Penicillium digitatum (strain PHI26 / CECT 20796)</name>
    <name type="common">Green mold</name>
    <dbReference type="NCBI Taxonomy" id="1170229"/>
    <lineage>
        <taxon>Eukaryota</taxon>
        <taxon>Fungi</taxon>
        <taxon>Dikarya</taxon>
        <taxon>Ascomycota</taxon>
        <taxon>Pezizomycotina</taxon>
        <taxon>Eurotiomycetes</taxon>
        <taxon>Eurotiomycetidae</taxon>
        <taxon>Eurotiales</taxon>
        <taxon>Aspergillaceae</taxon>
        <taxon>Penicillium</taxon>
    </lineage>
</organism>
<proteinExistence type="predicted"/>
<evidence type="ECO:0000313" key="1">
    <source>
        <dbReference type="EMBL" id="EKV12273.1"/>
    </source>
</evidence>
<sequence length="174" mass="20643">MYIQLPLGHKCRAEKFLHIRRFVSTEVLSAWVCKGVNNFFPPEFGFILSRNLNGTFGCEYHRGEDGEILAYDSWSFFKLKRIWKNLETSGICDEWMQFAIFVRKDWVTSKQLVVFLDFPRYLMPQLQISLRSIHTSDPYGWHAIFVGEMRKLYDQAIWDLRGMVWEVEAVSLIF</sequence>
<name>K9GBL5_PEND2</name>
<dbReference type="STRING" id="1170229.K9GBL5"/>
<dbReference type="eggNOG" id="ENOG502RPR7">
    <property type="taxonomic scope" value="Eukaryota"/>
</dbReference>
<keyword evidence="2" id="KW-1185">Reference proteome</keyword>
<protein>
    <submittedName>
        <fullName evidence="1">Uncharacterized protein</fullName>
    </submittedName>
</protein>
<evidence type="ECO:0000313" key="2">
    <source>
        <dbReference type="Proteomes" id="UP000009882"/>
    </source>
</evidence>
<dbReference type="AlphaFoldDB" id="K9GBL5"/>
<dbReference type="InParanoid" id="K9GBL5"/>
<accession>K9GBL5</accession>
<dbReference type="HOGENOM" id="CLU_1540575_0_0_1"/>